<organism evidence="2 3">
    <name type="scientific">Phaedon cochleariae</name>
    <name type="common">Mustard beetle</name>
    <dbReference type="NCBI Taxonomy" id="80249"/>
    <lineage>
        <taxon>Eukaryota</taxon>
        <taxon>Metazoa</taxon>
        <taxon>Ecdysozoa</taxon>
        <taxon>Arthropoda</taxon>
        <taxon>Hexapoda</taxon>
        <taxon>Insecta</taxon>
        <taxon>Pterygota</taxon>
        <taxon>Neoptera</taxon>
        <taxon>Endopterygota</taxon>
        <taxon>Coleoptera</taxon>
        <taxon>Polyphaga</taxon>
        <taxon>Cucujiformia</taxon>
        <taxon>Chrysomeloidea</taxon>
        <taxon>Chrysomelidae</taxon>
        <taxon>Chrysomelinae</taxon>
        <taxon>Chrysomelini</taxon>
        <taxon>Phaedon</taxon>
    </lineage>
</organism>
<dbReference type="PANTHER" id="PTHR21588:SF18">
    <property type="entry name" value="MICOS COMPLEX SUBUNIT MIC19"/>
    <property type="match status" value="1"/>
</dbReference>
<evidence type="ECO:0008006" key="4">
    <source>
        <dbReference type="Google" id="ProtNLM"/>
    </source>
</evidence>
<evidence type="ECO:0000313" key="3">
    <source>
        <dbReference type="Proteomes" id="UP001153737"/>
    </source>
</evidence>
<dbReference type="OrthoDB" id="70030at2759"/>
<dbReference type="EMBL" id="OU896711">
    <property type="protein sequence ID" value="CAH1169648.1"/>
    <property type="molecule type" value="Genomic_DNA"/>
</dbReference>
<gene>
    <name evidence="2" type="ORF">PHAECO_LOCUS9574</name>
</gene>
<dbReference type="PANTHER" id="PTHR21588">
    <property type="entry name" value="COILED-COIL-HELIX-COILED-COIL-HELIX DOMAIN CONTAINING 6"/>
    <property type="match status" value="1"/>
</dbReference>
<dbReference type="Proteomes" id="UP001153737">
    <property type="component" value="Chromosome 5"/>
</dbReference>
<dbReference type="InterPro" id="IPR052632">
    <property type="entry name" value="MICOS_subunit_Mic19"/>
</dbReference>
<feature type="coiled-coil region" evidence="1">
    <location>
        <begin position="116"/>
        <end position="161"/>
    </location>
</feature>
<protein>
    <recommendedName>
        <fullName evidence="4">MICOS complex subunit MIC19</fullName>
    </recommendedName>
</protein>
<dbReference type="GO" id="GO:0007007">
    <property type="term" value="P:inner mitochondrial membrane organization"/>
    <property type="evidence" value="ECO:0007669"/>
    <property type="project" value="TreeGrafter"/>
</dbReference>
<keyword evidence="1" id="KW-0175">Coiled coil</keyword>
<reference evidence="2" key="1">
    <citation type="submission" date="2022-01" db="EMBL/GenBank/DDBJ databases">
        <authorList>
            <person name="King R."/>
        </authorList>
    </citation>
    <scope>NUCLEOTIDE SEQUENCE</scope>
</reference>
<reference evidence="2" key="2">
    <citation type="submission" date="2022-10" db="EMBL/GenBank/DDBJ databases">
        <authorList>
            <consortium name="ENA_rothamsted_submissions"/>
            <consortium name="culmorum"/>
            <person name="King R."/>
        </authorList>
    </citation>
    <scope>NUCLEOTIDE SEQUENCE</scope>
</reference>
<feature type="non-terminal residue" evidence="2">
    <location>
        <position position="214"/>
    </location>
</feature>
<dbReference type="AlphaFoldDB" id="A0A9P0GP42"/>
<evidence type="ECO:0000256" key="1">
    <source>
        <dbReference type="SAM" id="Coils"/>
    </source>
</evidence>
<sequence length="214" mass="24272">VTVKCQFEIKNIKLKNCKLTLDSQWTNILELFLFKFKMGGSSSKSRKLTVENDDPTSVIKVSENVVDRLRGNQTVRQDYSGTQGSVPQVQGGMVAAAPFFMSEPSLTSLQLRQANIAELKKNDEYWERRINALEQSHGIMNDVLNQEYNKAVEEFKVQKNQVSGIKLPACKESEQAVMECYQCYPNEPMRCAKVVQAFQECVDMKRTCLLASRG</sequence>
<evidence type="ECO:0000313" key="2">
    <source>
        <dbReference type="EMBL" id="CAH1169648.1"/>
    </source>
</evidence>
<dbReference type="GO" id="GO:0061617">
    <property type="term" value="C:MICOS complex"/>
    <property type="evidence" value="ECO:0007669"/>
    <property type="project" value="TreeGrafter"/>
</dbReference>
<keyword evidence="3" id="KW-1185">Reference proteome</keyword>
<proteinExistence type="predicted"/>
<name>A0A9P0GP42_PHACE</name>
<accession>A0A9P0GP42</accession>